<evidence type="ECO:0000313" key="2">
    <source>
        <dbReference type="EMBL" id="TRY73918.1"/>
    </source>
</evidence>
<protein>
    <submittedName>
        <fullName evidence="2">Uncharacterized protein</fullName>
    </submittedName>
</protein>
<accession>A0A553P8B7</accession>
<comment type="caution">
    <text evidence="2">The sequence shown here is derived from an EMBL/GenBank/DDBJ whole genome shotgun (WGS) entry which is preliminary data.</text>
</comment>
<feature type="region of interest" description="Disordered" evidence="1">
    <location>
        <begin position="1"/>
        <end position="29"/>
    </location>
</feature>
<evidence type="ECO:0000313" key="3">
    <source>
        <dbReference type="Proteomes" id="UP000318571"/>
    </source>
</evidence>
<dbReference type="AlphaFoldDB" id="A0A553P8B7"/>
<proteinExistence type="predicted"/>
<keyword evidence="3" id="KW-1185">Reference proteome</keyword>
<evidence type="ECO:0000256" key="1">
    <source>
        <dbReference type="SAM" id="MobiDB-lite"/>
    </source>
</evidence>
<dbReference type="EMBL" id="VCGU01000007">
    <property type="protein sequence ID" value="TRY73918.1"/>
    <property type="molecule type" value="Genomic_DNA"/>
</dbReference>
<sequence length="61" mass="6943">MRHRRLRSTEARKCSQGVESGVANPPANINGDSGWLDEQWFTEIDGSYKPGRQSFMDIIVF</sequence>
<dbReference type="Proteomes" id="UP000318571">
    <property type="component" value="Chromosome 3"/>
</dbReference>
<gene>
    <name evidence="2" type="ORF">TCAL_16905</name>
</gene>
<name>A0A553P8B7_TIGCA</name>
<reference evidence="2 3" key="1">
    <citation type="journal article" date="2018" name="Nat. Ecol. Evol.">
        <title>Genomic signatures of mitonuclear coevolution across populations of Tigriopus californicus.</title>
        <authorList>
            <person name="Barreto F.S."/>
            <person name="Watson E.T."/>
            <person name="Lima T.G."/>
            <person name="Willett C.S."/>
            <person name="Edmands S."/>
            <person name="Li W."/>
            <person name="Burton R.S."/>
        </authorList>
    </citation>
    <scope>NUCLEOTIDE SEQUENCE [LARGE SCALE GENOMIC DNA]</scope>
    <source>
        <strain evidence="2 3">San Diego</strain>
    </source>
</reference>
<organism evidence="2 3">
    <name type="scientific">Tigriopus californicus</name>
    <name type="common">Marine copepod</name>
    <dbReference type="NCBI Taxonomy" id="6832"/>
    <lineage>
        <taxon>Eukaryota</taxon>
        <taxon>Metazoa</taxon>
        <taxon>Ecdysozoa</taxon>
        <taxon>Arthropoda</taxon>
        <taxon>Crustacea</taxon>
        <taxon>Multicrustacea</taxon>
        <taxon>Hexanauplia</taxon>
        <taxon>Copepoda</taxon>
        <taxon>Harpacticoida</taxon>
        <taxon>Harpacticidae</taxon>
        <taxon>Tigriopus</taxon>
    </lineage>
</organism>